<dbReference type="Pfam" id="PF01636">
    <property type="entry name" value="APH"/>
    <property type="match status" value="1"/>
</dbReference>
<dbReference type="RefSeq" id="WP_340338328.1">
    <property type="nucleotide sequence ID" value="NZ_JBBKZS010000015.1"/>
</dbReference>
<dbReference type="PANTHER" id="PTHR21310:SF57">
    <property type="entry name" value="BLR2944 PROTEIN"/>
    <property type="match status" value="1"/>
</dbReference>
<dbReference type="CDD" id="cd05154">
    <property type="entry name" value="ACAD10_11_N-like"/>
    <property type="match status" value="1"/>
</dbReference>
<accession>A0ABU8XEI0</accession>
<dbReference type="PANTHER" id="PTHR21310">
    <property type="entry name" value="AMINOGLYCOSIDE PHOSPHOTRANSFERASE-RELATED-RELATED"/>
    <property type="match status" value="1"/>
</dbReference>
<evidence type="ECO:0000313" key="3">
    <source>
        <dbReference type="Proteomes" id="UP001367030"/>
    </source>
</evidence>
<dbReference type="SUPFAM" id="SSF56112">
    <property type="entry name" value="Protein kinase-like (PK-like)"/>
    <property type="match status" value="1"/>
</dbReference>
<feature type="domain" description="Aminoglycoside phosphotransferase" evidence="1">
    <location>
        <begin position="29"/>
        <end position="268"/>
    </location>
</feature>
<dbReference type="InterPro" id="IPR011009">
    <property type="entry name" value="Kinase-like_dom_sf"/>
</dbReference>
<evidence type="ECO:0000313" key="2">
    <source>
        <dbReference type="EMBL" id="MEJ8858267.1"/>
    </source>
</evidence>
<evidence type="ECO:0000259" key="1">
    <source>
        <dbReference type="Pfam" id="PF01636"/>
    </source>
</evidence>
<keyword evidence="3" id="KW-1185">Reference proteome</keyword>
<gene>
    <name evidence="2" type="ORF">WKW79_27110</name>
</gene>
<dbReference type="Gene3D" id="3.30.200.20">
    <property type="entry name" value="Phosphorylase Kinase, domain 1"/>
    <property type="match status" value="1"/>
</dbReference>
<protein>
    <submittedName>
        <fullName evidence="2">Phosphotransferase family protein</fullName>
    </submittedName>
</protein>
<organism evidence="2 3">
    <name type="scientific">Variovorax robiniae</name>
    <dbReference type="NCBI Taxonomy" id="1836199"/>
    <lineage>
        <taxon>Bacteria</taxon>
        <taxon>Pseudomonadati</taxon>
        <taxon>Pseudomonadota</taxon>
        <taxon>Betaproteobacteria</taxon>
        <taxon>Burkholderiales</taxon>
        <taxon>Comamonadaceae</taxon>
        <taxon>Variovorax</taxon>
    </lineage>
</organism>
<comment type="caution">
    <text evidence="2">The sequence shown here is derived from an EMBL/GenBank/DDBJ whole genome shotgun (WGS) entry which is preliminary data.</text>
</comment>
<dbReference type="InterPro" id="IPR041726">
    <property type="entry name" value="ACAD10_11_N"/>
</dbReference>
<dbReference type="EMBL" id="JBBKZS010000015">
    <property type="protein sequence ID" value="MEJ8858267.1"/>
    <property type="molecule type" value="Genomic_DNA"/>
</dbReference>
<dbReference type="InterPro" id="IPR002575">
    <property type="entry name" value="Aminoglycoside_PTrfase"/>
</dbReference>
<dbReference type="InterPro" id="IPR051678">
    <property type="entry name" value="AGP_Transferase"/>
</dbReference>
<sequence>MSDESKVIADGLQALAGALVPGGTSVHGVRRLSGGASQQTWAFEVDAGAQVLPLILRRAADATGERGMGSAGLAAEAQIIDVARAGGVPVPGVRHVLRASDGLGDGFIMDRIEGETLGRRIVREARLADARRVLAHQCGAALARIHQLPTKGLPPLRRADARAELDYQIEIHRSHGTTRPVFEIAFQWLRAHAPADLGAPVLVHGDFRNGNLIVAEEGLRAVLDWELAHLGDPMEDLGWMCVRSWRFGNGRLPVGGFGTREQLFEGYASEGGIVDVERVHWWEVMGSLKWGVICETMLQAWLSGRERDVEKAVIGRRASEAESDLLALLAPEGVA</sequence>
<reference evidence="2 3" key="1">
    <citation type="submission" date="2024-03" db="EMBL/GenBank/DDBJ databases">
        <title>Novel species of the genus Variovorax.</title>
        <authorList>
            <person name="Liu Q."/>
            <person name="Xin Y.-H."/>
        </authorList>
    </citation>
    <scope>NUCLEOTIDE SEQUENCE [LARGE SCALE GENOMIC DNA]</scope>
    <source>
        <strain evidence="2 3">KACC 18901</strain>
    </source>
</reference>
<dbReference type="Gene3D" id="3.90.1200.10">
    <property type="match status" value="1"/>
</dbReference>
<dbReference type="Proteomes" id="UP001367030">
    <property type="component" value="Unassembled WGS sequence"/>
</dbReference>
<proteinExistence type="predicted"/>
<name>A0ABU8XEI0_9BURK</name>